<dbReference type="GO" id="GO:0016747">
    <property type="term" value="F:acyltransferase activity, transferring groups other than amino-acyl groups"/>
    <property type="evidence" value="ECO:0007669"/>
    <property type="project" value="InterPro"/>
</dbReference>
<evidence type="ECO:0000313" key="3">
    <source>
        <dbReference type="Proteomes" id="UP000321827"/>
    </source>
</evidence>
<dbReference type="CDD" id="cd04301">
    <property type="entry name" value="NAT_SF"/>
    <property type="match status" value="1"/>
</dbReference>
<dbReference type="Proteomes" id="UP000321827">
    <property type="component" value="Unassembled WGS sequence"/>
</dbReference>
<dbReference type="InterPro" id="IPR038764">
    <property type="entry name" value="GNAT_N_AcTrfase_prd"/>
</dbReference>
<dbReference type="OrthoDB" id="9797990at2"/>
<accession>A0A511RII6</accession>
<evidence type="ECO:0000313" key="2">
    <source>
        <dbReference type="EMBL" id="GEM88772.1"/>
    </source>
</evidence>
<dbReference type="PANTHER" id="PTHR41700">
    <property type="entry name" value="GCN5-RELATED N-ACETYLTRANSFERASE"/>
    <property type="match status" value="1"/>
</dbReference>
<comment type="caution">
    <text evidence="2">The sequence shown here is derived from an EMBL/GenBank/DDBJ whole genome shotgun (WGS) entry which is preliminary data.</text>
</comment>
<evidence type="ECO:0000259" key="1">
    <source>
        <dbReference type="PROSITE" id="PS51186"/>
    </source>
</evidence>
<dbReference type="EMBL" id="BJXN01000001">
    <property type="protein sequence ID" value="GEM88772.1"/>
    <property type="molecule type" value="Genomic_DNA"/>
</dbReference>
<proteinExistence type="predicted"/>
<feature type="domain" description="N-acetyltransferase" evidence="1">
    <location>
        <begin position="2"/>
        <end position="153"/>
    </location>
</feature>
<dbReference type="Pfam" id="PF00583">
    <property type="entry name" value="Acetyltransf_1"/>
    <property type="match status" value="1"/>
</dbReference>
<dbReference type="RefSeq" id="WP_147144914.1">
    <property type="nucleotide sequence ID" value="NZ_BJXN01000001.1"/>
</dbReference>
<dbReference type="InterPro" id="IPR016181">
    <property type="entry name" value="Acyl_CoA_acyltransferase"/>
</dbReference>
<sequence>MIEVREASGTEEVMLTEDLQIAAWNFSEREIAPHSALVASQHSGGLVALAWAEGEAVGFVWGFPAFEGGRVWHHSHQMGVRPDWQGKGVALALKRFQRRWALERGYDLVTWTFDPLLTKNARFNLGKLGAWAARYYPDFYGLRTGLYAGIPADRLLVSWELEDPRVRERLERIPPPPEPEGEPLALTRGEGLGLVPERLLTPSAPRVYLEVPPDLDALKASDLGLAETWRLFTREAFTWAFAHGYRAVDLARRGPRVFYQLERSER</sequence>
<name>A0A511RII6_9DEIN</name>
<dbReference type="PANTHER" id="PTHR41700:SF1">
    <property type="entry name" value="N-ACETYLTRANSFERASE DOMAIN-CONTAINING PROTEIN"/>
    <property type="match status" value="1"/>
</dbReference>
<organism evidence="2 3">
    <name type="scientific">Oceanithermus desulfurans NBRC 100063</name>
    <dbReference type="NCBI Taxonomy" id="1227550"/>
    <lineage>
        <taxon>Bacteria</taxon>
        <taxon>Thermotogati</taxon>
        <taxon>Deinococcota</taxon>
        <taxon>Deinococci</taxon>
        <taxon>Thermales</taxon>
        <taxon>Thermaceae</taxon>
        <taxon>Oceanithermus</taxon>
    </lineage>
</organism>
<reference evidence="2 3" key="1">
    <citation type="submission" date="2019-07" db="EMBL/GenBank/DDBJ databases">
        <title>Whole genome shotgun sequence of Oceanithermus desulfurans NBRC 100063.</title>
        <authorList>
            <person name="Hosoyama A."/>
            <person name="Uohara A."/>
            <person name="Ohji S."/>
            <person name="Ichikawa N."/>
        </authorList>
    </citation>
    <scope>NUCLEOTIDE SEQUENCE [LARGE SCALE GENOMIC DNA]</scope>
    <source>
        <strain evidence="2 3">NBRC 100063</strain>
    </source>
</reference>
<dbReference type="InterPro" id="IPR000182">
    <property type="entry name" value="GNAT_dom"/>
</dbReference>
<protein>
    <submittedName>
        <fullName evidence="2">Chorismate synthase</fullName>
    </submittedName>
</protein>
<dbReference type="SUPFAM" id="SSF55729">
    <property type="entry name" value="Acyl-CoA N-acyltransferases (Nat)"/>
    <property type="match status" value="1"/>
</dbReference>
<dbReference type="AlphaFoldDB" id="A0A511RII6"/>
<gene>
    <name evidence="2" type="ORF">ODE01S_02060</name>
</gene>
<dbReference type="Gene3D" id="3.40.630.30">
    <property type="match status" value="1"/>
</dbReference>
<dbReference type="PROSITE" id="PS51186">
    <property type="entry name" value="GNAT"/>
    <property type="match status" value="1"/>
</dbReference>